<accession>A0A098BSC1</accession>
<dbReference type="EMBL" id="CCSD01000100">
    <property type="protein sequence ID" value="CDZ91609.1"/>
    <property type="molecule type" value="Genomic_DNA"/>
</dbReference>
<organism evidence="2 3">
    <name type="scientific">Rhodococcus ruber</name>
    <dbReference type="NCBI Taxonomy" id="1830"/>
    <lineage>
        <taxon>Bacteria</taxon>
        <taxon>Bacillati</taxon>
        <taxon>Actinomycetota</taxon>
        <taxon>Actinomycetes</taxon>
        <taxon>Mycobacteriales</taxon>
        <taxon>Nocardiaceae</taxon>
        <taxon>Rhodococcus</taxon>
    </lineage>
</organism>
<evidence type="ECO:0000256" key="1">
    <source>
        <dbReference type="SAM" id="MobiDB-lite"/>
    </source>
</evidence>
<protein>
    <submittedName>
        <fullName evidence="2">Uncharacterized protein</fullName>
    </submittedName>
</protein>
<evidence type="ECO:0000313" key="2">
    <source>
        <dbReference type="EMBL" id="CDZ91609.1"/>
    </source>
</evidence>
<feature type="region of interest" description="Disordered" evidence="1">
    <location>
        <begin position="1"/>
        <end position="24"/>
    </location>
</feature>
<gene>
    <name evidence="2" type="ORF">RHRU231_850069</name>
</gene>
<reference evidence="2 3" key="1">
    <citation type="journal article" date="2014" name="Genome Announc.">
        <title>Draft Genome Sequence of Propane- and Butane-Oxidizing Actinobacterium Rhodococcus ruber IEGM 231.</title>
        <authorList>
            <person name="Ivshina I.B."/>
            <person name="Kuyukina M.S."/>
            <person name="Krivoruchko A.V."/>
            <person name="Barbe V."/>
            <person name="Fischer C."/>
        </authorList>
    </citation>
    <scope>NUCLEOTIDE SEQUENCE [LARGE SCALE GENOMIC DNA]</scope>
</reference>
<evidence type="ECO:0000313" key="3">
    <source>
        <dbReference type="Proteomes" id="UP000042997"/>
    </source>
</evidence>
<proteinExistence type="predicted"/>
<name>A0A098BSC1_9NOCA</name>
<sequence length="76" mass="8082">MNPNSTAEIPRSGMASEATRPSTALSAKATIWKRTSSAVTIHALRFILWKSILFSPFSGEAETSGATVEAMSSHLS</sequence>
<dbReference type="Proteomes" id="UP000042997">
    <property type="component" value="Unassembled WGS sequence"/>
</dbReference>
<dbReference type="AlphaFoldDB" id="A0A098BSC1"/>